<keyword evidence="1" id="KW-0812">Transmembrane</keyword>
<sequence length="551" mass="60801">METHSAVRRLGGSQVPIGGVLHSPLLPIGRKRVRLMRRPWVCKSPIGQCPGELLRTGKEHEWHGIGFCMATVVWGQLLKPEGWRRPKGRKGGLVGASGQPFWRAPLKTIESERKLASPRLPADLRARVSAAVQKLGFRVTVGDVAGQAGVTIEEAEEALKALAADSLGTLEVSAGGEVVYVFEKNFQNSIRAKSISLRLEPALQTASAIAAYTARVTFGATLIASCLIVWAALIAVMSSRSDSSDRNGGSYSRSYYGGGLYFNMFDMIRILQYVFLAQERQEPEDMNFLESIFSVVFGDGDPNRGFSEKRWNAIGQYIQAKGGVVTAEELAPYLDRTNRKAGSGGWEWGEGAEEGYVLPALLRFGGEAEVDSAGNLLYVFPKMQATSAKWKPLETFRGALGQPSASYVLEEKWQLTKAKKGQVAGAGFLAVANLVGVLWLSAELATRAVWGPWLLALKVYAASFFIIPAIRYLQIQNRNAQIEDRNDARLLGARTLKYPNRQLTEKLRSARKLSKRERVRKEDIVFTTAEDVEKQAQDWEGEEFDTRLSKL</sequence>
<keyword evidence="3" id="KW-1185">Reference proteome</keyword>
<protein>
    <recommendedName>
        <fullName evidence="4">Iron-sulfur cluster biosynthesis family protein</fullName>
    </recommendedName>
</protein>
<keyword evidence="1" id="KW-0472">Membrane</keyword>
<evidence type="ECO:0000313" key="2">
    <source>
        <dbReference type="EMBL" id="CAD7697678.1"/>
    </source>
</evidence>
<keyword evidence="1" id="KW-1133">Transmembrane helix</keyword>
<dbReference type="InterPro" id="IPR044200">
    <property type="entry name" value="At5g03900-like"/>
</dbReference>
<dbReference type="OrthoDB" id="4518at2759"/>
<proteinExistence type="predicted"/>
<feature type="transmembrane region" description="Helical" evidence="1">
    <location>
        <begin position="453"/>
        <end position="473"/>
    </location>
</feature>
<evidence type="ECO:0000256" key="1">
    <source>
        <dbReference type="SAM" id="Phobius"/>
    </source>
</evidence>
<gene>
    <name evidence="2" type="ORF">OSTQU699_LOCUS3039</name>
</gene>
<dbReference type="GO" id="GO:0009941">
    <property type="term" value="C:chloroplast envelope"/>
    <property type="evidence" value="ECO:0007669"/>
    <property type="project" value="TreeGrafter"/>
</dbReference>
<dbReference type="EMBL" id="CAJHUC010000697">
    <property type="protein sequence ID" value="CAD7697678.1"/>
    <property type="molecule type" value="Genomic_DNA"/>
</dbReference>
<feature type="transmembrane region" description="Helical" evidence="1">
    <location>
        <begin position="423"/>
        <end position="441"/>
    </location>
</feature>
<dbReference type="PANTHER" id="PTHR47380:SF4">
    <property type="entry name" value="OS02G0533000 PROTEIN"/>
    <property type="match status" value="1"/>
</dbReference>
<accession>A0A8S1IUG1</accession>
<name>A0A8S1IUG1_9CHLO</name>
<feature type="transmembrane region" description="Helical" evidence="1">
    <location>
        <begin position="216"/>
        <end position="236"/>
    </location>
</feature>
<reference evidence="2" key="1">
    <citation type="submission" date="2020-12" db="EMBL/GenBank/DDBJ databases">
        <authorList>
            <person name="Iha C."/>
        </authorList>
    </citation>
    <scope>NUCLEOTIDE SEQUENCE</scope>
</reference>
<comment type="caution">
    <text evidence="2">The sequence shown here is derived from an EMBL/GenBank/DDBJ whole genome shotgun (WGS) entry which is preliminary data.</text>
</comment>
<dbReference type="PANTHER" id="PTHR47380">
    <property type="entry name" value="OS02G0533000 PROTEIN"/>
    <property type="match status" value="1"/>
</dbReference>
<dbReference type="AlphaFoldDB" id="A0A8S1IUG1"/>
<evidence type="ECO:0008006" key="4">
    <source>
        <dbReference type="Google" id="ProtNLM"/>
    </source>
</evidence>
<dbReference type="Proteomes" id="UP000708148">
    <property type="component" value="Unassembled WGS sequence"/>
</dbReference>
<organism evidence="2 3">
    <name type="scientific">Ostreobium quekettii</name>
    <dbReference type="NCBI Taxonomy" id="121088"/>
    <lineage>
        <taxon>Eukaryota</taxon>
        <taxon>Viridiplantae</taxon>
        <taxon>Chlorophyta</taxon>
        <taxon>core chlorophytes</taxon>
        <taxon>Ulvophyceae</taxon>
        <taxon>TCBD clade</taxon>
        <taxon>Bryopsidales</taxon>
        <taxon>Ostreobineae</taxon>
        <taxon>Ostreobiaceae</taxon>
        <taxon>Ostreobium</taxon>
    </lineage>
</organism>
<evidence type="ECO:0000313" key="3">
    <source>
        <dbReference type="Proteomes" id="UP000708148"/>
    </source>
</evidence>